<evidence type="ECO:0000256" key="1">
    <source>
        <dbReference type="SAM" id="MobiDB-lite"/>
    </source>
</evidence>
<organism evidence="3 4">
    <name type="scientific">Streptomyces xiangluensis</name>
    <dbReference type="NCBI Taxonomy" id="2665720"/>
    <lineage>
        <taxon>Bacteria</taxon>
        <taxon>Bacillati</taxon>
        <taxon>Actinomycetota</taxon>
        <taxon>Actinomycetes</taxon>
        <taxon>Kitasatosporales</taxon>
        <taxon>Streptomycetaceae</taxon>
        <taxon>Streptomyces</taxon>
    </lineage>
</organism>
<keyword evidence="4" id="KW-1185">Reference proteome</keyword>
<name>A0ABV8Z5Y1_9ACTN</name>
<keyword evidence="2" id="KW-0812">Transmembrane</keyword>
<feature type="transmembrane region" description="Helical" evidence="2">
    <location>
        <begin position="99"/>
        <end position="120"/>
    </location>
</feature>
<dbReference type="RefSeq" id="WP_386354882.1">
    <property type="nucleotide sequence ID" value="NZ_JBHSFG010000102.1"/>
</dbReference>
<feature type="region of interest" description="Disordered" evidence="1">
    <location>
        <begin position="125"/>
        <end position="151"/>
    </location>
</feature>
<keyword evidence="2" id="KW-0472">Membrane</keyword>
<sequence length="301" mass="30461">MPPAADPDAQATQYIPPVPAQPGGADAAYGIRPGAPGDRQPPAEFDNLFRESSGGPDATQQLPQFDPQAAPGGRAARRERGSAGSGRGNGNGGSSRGRIPLIAAIGVGIAVLGIGAGAMFSGGGDDGGDENKTAAATAPTEKESASASADPAKAQAVALDKLLADSNDSRDAVIKAVANVRACTNLGQAATDLRNAAEQRNGLVTRLAGLSVDKLPNHAQLTAALNSAWKASALADTHYAAWADQVAAKKGCPKGKARTTPQTRAGNRESGTATTQKAKAAPLWNSIAQTYGLTERQPTQL</sequence>
<proteinExistence type="predicted"/>
<keyword evidence="2" id="KW-1133">Transmembrane helix</keyword>
<protein>
    <submittedName>
        <fullName evidence="3">Uncharacterized protein</fullName>
    </submittedName>
</protein>
<feature type="region of interest" description="Disordered" evidence="1">
    <location>
        <begin position="1"/>
        <end position="96"/>
    </location>
</feature>
<feature type="compositionally biased region" description="Low complexity" evidence="1">
    <location>
        <begin position="133"/>
        <end position="151"/>
    </location>
</feature>
<gene>
    <name evidence="3" type="ORF">ACFPH6_46970</name>
</gene>
<dbReference type="Proteomes" id="UP001596012">
    <property type="component" value="Unassembled WGS sequence"/>
</dbReference>
<feature type="region of interest" description="Disordered" evidence="1">
    <location>
        <begin position="252"/>
        <end position="281"/>
    </location>
</feature>
<feature type="compositionally biased region" description="Polar residues" evidence="1">
    <location>
        <begin position="259"/>
        <end position="277"/>
    </location>
</feature>
<accession>A0ABV8Z5Y1</accession>
<reference evidence="4" key="1">
    <citation type="journal article" date="2019" name="Int. J. Syst. Evol. Microbiol.">
        <title>The Global Catalogue of Microorganisms (GCM) 10K type strain sequencing project: providing services to taxonomists for standard genome sequencing and annotation.</title>
        <authorList>
            <consortium name="The Broad Institute Genomics Platform"/>
            <consortium name="The Broad Institute Genome Sequencing Center for Infectious Disease"/>
            <person name="Wu L."/>
            <person name="Ma J."/>
        </authorList>
    </citation>
    <scope>NUCLEOTIDE SEQUENCE [LARGE SCALE GENOMIC DNA]</scope>
    <source>
        <strain evidence="4">DT43</strain>
    </source>
</reference>
<dbReference type="EMBL" id="JBHSFG010000102">
    <property type="protein sequence ID" value="MFC4471951.1"/>
    <property type="molecule type" value="Genomic_DNA"/>
</dbReference>
<evidence type="ECO:0000313" key="3">
    <source>
        <dbReference type="EMBL" id="MFC4471951.1"/>
    </source>
</evidence>
<comment type="caution">
    <text evidence="3">The sequence shown here is derived from an EMBL/GenBank/DDBJ whole genome shotgun (WGS) entry which is preliminary data.</text>
</comment>
<feature type="compositionally biased region" description="Gly residues" evidence="1">
    <location>
        <begin position="83"/>
        <end position="95"/>
    </location>
</feature>
<evidence type="ECO:0000256" key="2">
    <source>
        <dbReference type="SAM" id="Phobius"/>
    </source>
</evidence>
<evidence type="ECO:0000313" key="4">
    <source>
        <dbReference type="Proteomes" id="UP001596012"/>
    </source>
</evidence>